<keyword evidence="2" id="KW-0677">Repeat</keyword>
<name>A0A9P1IC81_9PELO</name>
<dbReference type="PANTHER" id="PTHR12537">
    <property type="entry name" value="RNA BINDING PROTEIN PUMILIO-RELATED"/>
    <property type="match status" value="1"/>
</dbReference>
<dbReference type="PROSITE" id="PS50303">
    <property type="entry name" value="PUM_HD"/>
    <property type="match status" value="1"/>
</dbReference>
<feature type="repeat" description="Pumilio" evidence="4">
    <location>
        <begin position="396"/>
        <end position="431"/>
    </location>
</feature>
<dbReference type="GO" id="GO:0005634">
    <property type="term" value="C:nucleus"/>
    <property type="evidence" value="ECO:0007669"/>
    <property type="project" value="TreeGrafter"/>
</dbReference>
<feature type="repeat" description="Pumilio" evidence="4">
    <location>
        <begin position="358"/>
        <end position="394"/>
    </location>
</feature>
<evidence type="ECO:0000256" key="1">
    <source>
        <dbReference type="ARBA" id="ARBA00022473"/>
    </source>
</evidence>
<protein>
    <recommendedName>
        <fullName evidence="6">PUM-HD domain-containing protein</fullName>
    </recommendedName>
</protein>
<evidence type="ECO:0000313" key="7">
    <source>
        <dbReference type="EMBL" id="CAI5442529.1"/>
    </source>
</evidence>
<dbReference type="PROSITE" id="PS50302">
    <property type="entry name" value="PUM"/>
    <property type="match status" value="6"/>
</dbReference>
<dbReference type="InterPro" id="IPR001313">
    <property type="entry name" value="Pumilio_RNA-bd_rpt"/>
</dbReference>
<dbReference type="GO" id="GO:0003730">
    <property type="term" value="F:mRNA 3'-UTR binding"/>
    <property type="evidence" value="ECO:0007669"/>
    <property type="project" value="TreeGrafter"/>
</dbReference>
<feature type="region of interest" description="Disordered" evidence="5">
    <location>
        <begin position="592"/>
        <end position="637"/>
    </location>
</feature>
<dbReference type="SMART" id="SM00025">
    <property type="entry name" value="Pumilio"/>
    <property type="match status" value="8"/>
</dbReference>
<proteinExistence type="predicted"/>
<evidence type="ECO:0000256" key="3">
    <source>
        <dbReference type="ARBA" id="ARBA00022782"/>
    </source>
</evidence>
<evidence type="ECO:0000256" key="2">
    <source>
        <dbReference type="ARBA" id="ARBA00022737"/>
    </source>
</evidence>
<dbReference type="InterPro" id="IPR016024">
    <property type="entry name" value="ARM-type_fold"/>
</dbReference>
<feature type="domain" description="PUM-HD" evidence="6">
    <location>
        <begin position="122"/>
        <end position="524"/>
    </location>
</feature>
<dbReference type="Gene3D" id="1.25.10.10">
    <property type="entry name" value="Leucine-rich Repeat Variant"/>
    <property type="match status" value="1"/>
</dbReference>
<evidence type="ECO:0000256" key="4">
    <source>
        <dbReference type="PROSITE-ProRule" id="PRU00317"/>
    </source>
</evidence>
<organism evidence="7 8">
    <name type="scientific">Caenorhabditis angaria</name>
    <dbReference type="NCBI Taxonomy" id="860376"/>
    <lineage>
        <taxon>Eukaryota</taxon>
        <taxon>Metazoa</taxon>
        <taxon>Ecdysozoa</taxon>
        <taxon>Nematoda</taxon>
        <taxon>Chromadorea</taxon>
        <taxon>Rhabditida</taxon>
        <taxon>Rhabditina</taxon>
        <taxon>Rhabditomorpha</taxon>
        <taxon>Rhabditoidea</taxon>
        <taxon>Rhabditidae</taxon>
        <taxon>Peloderinae</taxon>
        <taxon>Caenorhabditis</taxon>
    </lineage>
</organism>
<keyword evidence="8" id="KW-1185">Reference proteome</keyword>
<sequence length="637" mass="73480">MSSNRGRKQKSHQQQKEHNSFFPQLWDFSSLAQYLSMMQLNSSNRPPPLMLNTFTDVGNLQNYLQMYMPRQNQNSSPSQSNFHARPYSSLDRPSYRNENCSPAPPRNDSPYRSRSAMATKPSRSALPAWATDSNGELRRNTSLLRVLESGELVNFAMDKFGCQFIQNALREKLSGNLLKMLFEQVIGRQDVFLKLSTNMYGNFFVQQVIEISTATHDSEYNFRQEKIKEYLAGKMTDLSLDKSACRVVQCALEYLDLSVASYLVQRIPQDIRFISICTDKNANHVVQKIVDVIPIQKWEFIIDFMSQPHNLRQICLNKYGCRVVQTIIEKLTIDSRNSDLTVSAQNQREIALQRIMSTVVAKCSELATNEYANYIIQHVVSTEELGVYRDKIIETSLMKNLLSLSQEKYASHVVEKAFLHAPLLLFAEMMEEIFDGYVPHPETGKDALDIMLFHQFGNYVVQCMLTVCCESISKQRSTKKGGYDYFHQFEIWLKRLQERILKEKNKLMRFSSGKKMIETLQNLRYYPTSSSASAQYSLNQYYTTASEDEYNEESDEMRRDEKISIYLEKIVDENANLRKKRKGLRAVAIKNHDHDGDDESDDNLDHLQSHTSTSSKSFFNSSSSSRQRCPSSSSYSK</sequence>
<feature type="repeat" description="Pumilio" evidence="4">
    <location>
        <begin position="184"/>
        <end position="223"/>
    </location>
</feature>
<keyword evidence="3" id="KW-0221">Differentiation</keyword>
<dbReference type="Proteomes" id="UP001152747">
    <property type="component" value="Unassembled WGS sequence"/>
</dbReference>
<dbReference type="EMBL" id="CANHGI010000002">
    <property type="protein sequence ID" value="CAI5442529.1"/>
    <property type="molecule type" value="Genomic_DNA"/>
</dbReference>
<reference evidence="7" key="1">
    <citation type="submission" date="2022-11" db="EMBL/GenBank/DDBJ databases">
        <authorList>
            <person name="Kikuchi T."/>
        </authorList>
    </citation>
    <scope>NUCLEOTIDE SEQUENCE</scope>
    <source>
        <strain evidence="7">PS1010</strain>
    </source>
</reference>
<gene>
    <name evidence="7" type="ORF">CAMP_LOCUS5166</name>
</gene>
<dbReference type="InterPro" id="IPR033133">
    <property type="entry name" value="PUM-HD"/>
</dbReference>
<feature type="repeat" description="Pumilio" evidence="4">
    <location>
        <begin position="303"/>
        <end position="343"/>
    </location>
</feature>
<dbReference type="SUPFAM" id="SSF48371">
    <property type="entry name" value="ARM repeat"/>
    <property type="match status" value="1"/>
</dbReference>
<comment type="caution">
    <text evidence="7">The sequence shown here is derived from an EMBL/GenBank/DDBJ whole genome shotgun (WGS) entry which is preliminary data.</text>
</comment>
<accession>A0A9P1IC81</accession>
<dbReference type="OrthoDB" id="668540at2759"/>
<dbReference type="GO" id="GO:0010608">
    <property type="term" value="P:post-transcriptional regulation of gene expression"/>
    <property type="evidence" value="ECO:0007669"/>
    <property type="project" value="TreeGrafter"/>
</dbReference>
<dbReference type="GO" id="GO:0030154">
    <property type="term" value="P:cell differentiation"/>
    <property type="evidence" value="ECO:0007669"/>
    <property type="project" value="UniProtKB-KW"/>
</dbReference>
<feature type="repeat" description="Pumilio" evidence="4">
    <location>
        <begin position="229"/>
        <end position="265"/>
    </location>
</feature>
<evidence type="ECO:0000256" key="5">
    <source>
        <dbReference type="SAM" id="MobiDB-lite"/>
    </source>
</evidence>
<dbReference type="AlphaFoldDB" id="A0A9P1IC81"/>
<feature type="compositionally biased region" description="Low complexity" evidence="5">
    <location>
        <begin position="71"/>
        <end position="81"/>
    </location>
</feature>
<keyword evidence="1" id="KW-0217">Developmental protein</keyword>
<feature type="repeat" description="Pumilio" evidence="4">
    <location>
        <begin position="145"/>
        <end position="183"/>
    </location>
</feature>
<dbReference type="Pfam" id="PF00806">
    <property type="entry name" value="PUF"/>
    <property type="match status" value="8"/>
</dbReference>
<dbReference type="GO" id="GO:0005737">
    <property type="term" value="C:cytoplasm"/>
    <property type="evidence" value="ECO:0007669"/>
    <property type="project" value="TreeGrafter"/>
</dbReference>
<evidence type="ECO:0000313" key="8">
    <source>
        <dbReference type="Proteomes" id="UP001152747"/>
    </source>
</evidence>
<dbReference type="PANTHER" id="PTHR12537:SF112">
    <property type="entry name" value="FEM-3 MRNA-BINDING FACTOR 1-RELATED"/>
    <property type="match status" value="1"/>
</dbReference>
<feature type="compositionally biased region" description="Low complexity" evidence="5">
    <location>
        <begin position="609"/>
        <end position="637"/>
    </location>
</feature>
<evidence type="ECO:0000259" key="6">
    <source>
        <dbReference type="PROSITE" id="PS50303"/>
    </source>
</evidence>
<feature type="region of interest" description="Disordered" evidence="5">
    <location>
        <begin position="70"/>
        <end position="131"/>
    </location>
</feature>
<dbReference type="InterPro" id="IPR011989">
    <property type="entry name" value="ARM-like"/>
</dbReference>